<reference evidence="2" key="1">
    <citation type="submission" date="2025-08" db="UniProtKB">
        <authorList>
            <consortium name="RefSeq"/>
        </authorList>
    </citation>
    <scope>IDENTIFICATION</scope>
    <source>
        <tissue evidence="2">Whole body</tissue>
    </source>
</reference>
<evidence type="ECO:0000313" key="1">
    <source>
        <dbReference type="Proteomes" id="UP000694925"/>
    </source>
</evidence>
<gene>
    <name evidence="2" type="primary">LOC108622023</name>
</gene>
<organism evidence="1 2">
    <name type="scientific">Ceratina calcarata</name>
    <dbReference type="NCBI Taxonomy" id="156304"/>
    <lineage>
        <taxon>Eukaryota</taxon>
        <taxon>Metazoa</taxon>
        <taxon>Ecdysozoa</taxon>
        <taxon>Arthropoda</taxon>
        <taxon>Hexapoda</taxon>
        <taxon>Insecta</taxon>
        <taxon>Pterygota</taxon>
        <taxon>Neoptera</taxon>
        <taxon>Endopterygota</taxon>
        <taxon>Hymenoptera</taxon>
        <taxon>Apocrita</taxon>
        <taxon>Aculeata</taxon>
        <taxon>Apoidea</taxon>
        <taxon>Anthophila</taxon>
        <taxon>Apidae</taxon>
        <taxon>Ceratina</taxon>
        <taxon>Zadontomerus</taxon>
    </lineage>
</organism>
<dbReference type="Proteomes" id="UP000694925">
    <property type="component" value="Unplaced"/>
</dbReference>
<dbReference type="KEGG" id="ccal:108622023"/>
<dbReference type="AlphaFoldDB" id="A0AAJ7IRJ3"/>
<name>A0AAJ7IRJ3_9HYME</name>
<protein>
    <submittedName>
        <fullName evidence="2">Uncharacterized protein LOC108622023</fullName>
    </submittedName>
</protein>
<proteinExistence type="predicted"/>
<sequence>MLSIGQIKLPVKKCELILQKTQLGWVIVGGIGNEEQNSVISCNLSSLSEQLARFWVIEDATSKSSKPAEELSCENHFAKTSIRHANGRYVGKLDSNPDLKIQYHKNMQEYIDLGHMSLATNENRDGYYMPHHAVIKVSSSTTKVRVVFDASAKTDKGISLNEMLMVVPSVQRKKQSL</sequence>
<keyword evidence="1" id="KW-1185">Reference proteome</keyword>
<dbReference type="RefSeq" id="XP_017875143.1">
    <property type="nucleotide sequence ID" value="XM_018019654.1"/>
</dbReference>
<dbReference type="PANTHER" id="PTHR47331:SF1">
    <property type="entry name" value="GAG-LIKE PROTEIN"/>
    <property type="match status" value="1"/>
</dbReference>
<dbReference type="GeneID" id="108622023"/>
<dbReference type="PANTHER" id="PTHR47331">
    <property type="entry name" value="PHD-TYPE DOMAIN-CONTAINING PROTEIN"/>
    <property type="match status" value="1"/>
</dbReference>
<accession>A0AAJ7IRJ3</accession>
<evidence type="ECO:0000313" key="2">
    <source>
        <dbReference type="RefSeq" id="XP_017875143.1"/>
    </source>
</evidence>